<dbReference type="CDD" id="cd19946">
    <property type="entry name" value="GlpA-like_Fer2_BFD-like"/>
    <property type="match status" value="1"/>
</dbReference>
<evidence type="ECO:0000313" key="5">
    <source>
        <dbReference type="Proteomes" id="UP001479436"/>
    </source>
</evidence>
<dbReference type="InterPro" id="IPR041854">
    <property type="entry name" value="BFD-like_2Fe2S-bd_dom_sf"/>
</dbReference>
<keyword evidence="5" id="KW-1185">Reference proteome</keyword>
<dbReference type="PANTHER" id="PTHR42720">
    <property type="entry name" value="GLYCEROL-3-PHOSPHATE DEHYDROGENASE"/>
    <property type="match status" value="1"/>
</dbReference>
<dbReference type="Gene3D" id="1.10.10.1100">
    <property type="entry name" value="BFD-like [2Fe-2S]-binding domain"/>
    <property type="match status" value="1"/>
</dbReference>
<name>A0ABR2WUP0_9FUNG</name>
<gene>
    <name evidence="4" type="ORF">K7432_006670</name>
</gene>
<reference evidence="4 5" key="1">
    <citation type="submission" date="2023-04" db="EMBL/GenBank/DDBJ databases">
        <title>Genome of Basidiobolus ranarum AG-B5.</title>
        <authorList>
            <person name="Stajich J.E."/>
            <person name="Carter-House D."/>
            <person name="Gryganskyi A."/>
        </authorList>
    </citation>
    <scope>NUCLEOTIDE SEQUENCE [LARGE SCALE GENOMIC DNA]</scope>
    <source>
        <strain evidence="4 5">AG-B5</strain>
    </source>
</reference>
<evidence type="ECO:0000256" key="1">
    <source>
        <dbReference type="SAM" id="MobiDB-lite"/>
    </source>
</evidence>
<feature type="domain" description="FAD dependent oxidoreductase" evidence="2">
    <location>
        <begin position="12"/>
        <end position="419"/>
    </location>
</feature>
<dbReference type="Gene3D" id="3.50.50.60">
    <property type="entry name" value="FAD/NAD(P)-binding domain"/>
    <property type="match status" value="1"/>
</dbReference>
<dbReference type="PANTHER" id="PTHR42720:SF1">
    <property type="entry name" value="GLYCEROL 3-PHOSPHATE OXIDASE"/>
    <property type="match status" value="1"/>
</dbReference>
<feature type="domain" description="BFD-like [2Fe-2S]-binding" evidence="3">
    <location>
        <begin position="501"/>
        <end position="554"/>
    </location>
</feature>
<comment type="caution">
    <text evidence="4">The sequence shown here is derived from an EMBL/GenBank/DDBJ whole genome shotgun (WGS) entry which is preliminary data.</text>
</comment>
<dbReference type="SUPFAM" id="SSF51905">
    <property type="entry name" value="FAD/NAD(P)-binding domain"/>
    <property type="match status" value="1"/>
</dbReference>
<organism evidence="4 5">
    <name type="scientific">Basidiobolus ranarum</name>
    <dbReference type="NCBI Taxonomy" id="34480"/>
    <lineage>
        <taxon>Eukaryota</taxon>
        <taxon>Fungi</taxon>
        <taxon>Fungi incertae sedis</taxon>
        <taxon>Zoopagomycota</taxon>
        <taxon>Entomophthoromycotina</taxon>
        <taxon>Basidiobolomycetes</taxon>
        <taxon>Basidiobolales</taxon>
        <taxon>Basidiobolaceae</taxon>
        <taxon>Basidiobolus</taxon>
    </lineage>
</organism>
<accession>A0ABR2WUP0</accession>
<dbReference type="InterPro" id="IPR036188">
    <property type="entry name" value="FAD/NAD-bd_sf"/>
</dbReference>
<dbReference type="Pfam" id="PF04324">
    <property type="entry name" value="Fer2_BFD"/>
    <property type="match status" value="1"/>
</dbReference>
<dbReference type="InterPro" id="IPR007419">
    <property type="entry name" value="BFD-like_2Fe2S-bd_dom"/>
</dbReference>
<feature type="region of interest" description="Disordered" evidence="1">
    <location>
        <begin position="217"/>
        <end position="240"/>
    </location>
</feature>
<evidence type="ECO:0008006" key="6">
    <source>
        <dbReference type="Google" id="ProtNLM"/>
    </source>
</evidence>
<evidence type="ECO:0000259" key="3">
    <source>
        <dbReference type="Pfam" id="PF04324"/>
    </source>
</evidence>
<evidence type="ECO:0000259" key="2">
    <source>
        <dbReference type="Pfam" id="PF01266"/>
    </source>
</evidence>
<dbReference type="Gene3D" id="3.30.9.10">
    <property type="entry name" value="D-Amino Acid Oxidase, subunit A, domain 2"/>
    <property type="match status" value="1"/>
</dbReference>
<dbReference type="Proteomes" id="UP001479436">
    <property type="component" value="Unassembled WGS sequence"/>
</dbReference>
<dbReference type="Pfam" id="PF01266">
    <property type="entry name" value="DAO"/>
    <property type="match status" value="1"/>
</dbReference>
<proteinExistence type="predicted"/>
<evidence type="ECO:0000313" key="4">
    <source>
        <dbReference type="EMBL" id="KAK9765198.1"/>
    </source>
</evidence>
<dbReference type="InterPro" id="IPR052745">
    <property type="entry name" value="G3P_Oxidase/Oxidoreductase"/>
</dbReference>
<dbReference type="InterPro" id="IPR006076">
    <property type="entry name" value="FAD-dep_OxRdtase"/>
</dbReference>
<protein>
    <recommendedName>
        <fullName evidence="6">FAD dependent oxidoreductase</fullName>
    </recommendedName>
</protein>
<dbReference type="EMBL" id="JASJQH010000303">
    <property type="protein sequence ID" value="KAK9765198.1"/>
    <property type="molecule type" value="Genomic_DNA"/>
</dbReference>
<sequence>MSTNISNTDMYDVVIIGAGAVGSSIARELSKYKLKILVLEKSDDISQGASKANSGIVHGGYDEKHGTLKSIVAHQGNQLFPILDKELHFGFKQVGSLVVGFSEEDEKALQALYANGKANGVNRLFILNREEIIAMEPNINPNVHSALYCPDAGITSPYEYTIALAENAIQNGAEFILNHEVVDIQKLPHKIGYESQVNDEDDPNAYFLVKTKTTTITTTHVEPQKDTKPDNQPSDPHSPVLRNSFRARFVINCAGRYSDKVAAMVGVDHFRIIPRKGEYIILDKSQGHLANHVLFPLPNKIIGKGILVSPTFHGNLLLGPTSRSVSADILATVPGGNIIDQDQSMTNQQVAQFILNAARHLVPGFNAKMALTSFSGYRAKTDQYDFIVEESKVKRFINVAGIDSPGLTSSPAIAKLVTDIISGCVLRERIQQRGRALKSKCSSTDEASETCKNNCATCPSKSVVVGLEPNPNFNPYRNAVIVPKNEDFDGKIDDPNPCKNIICRCERVTEAEIKDAIHRPLPAHTVDAIKKRTRAGMGFCQGRFCEPRVVALISKETGISEKDIPRRGEGSSILPHKRLTMEDRQLLDKLSNTRVGSKL</sequence>